<keyword evidence="2" id="KW-1185">Reference proteome</keyword>
<dbReference type="EMBL" id="JARJCM010000023">
    <property type="protein sequence ID" value="KAJ7040153.1"/>
    <property type="molecule type" value="Genomic_DNA"/>
</dbReference>
<proteinExistence type="predicted"/>
<gene>
    <name evidence="1" type="ORF">C8F04DRAFT_1178251</name>
</gene>
<evidence type="ECO:0000313" key="1">
    <source>
        <dbReference type="EMBL" id="KAJ7040153.1"/>
    </source>
</evidence>
<reference evidence="1" key="1">
    <citation type="submission" date="2023-03" db="EMBL/GenBank/DDBJ databases">
        <title>Massive genome expansion in bonnet fungi (Mycena s.s.) driven by repeated elements and novel gene families across ecological guilds.</title>
        <authorList>
            <consortium name="Lawrence Berkeley National Laboratory"/>
            <person name="Harder C.B."/>
            <person name="Miyauchi S."/>
            <person name="Viragh M."/>
            <person name="Kuo A."/>
            <person name="Thoen E."/>
            <person name="Andreopoulos B."/>
            <person name="Lu D."/>
            <person name="Skrede I."/>
            <person name="Drula E."/>
            <person name="Henrissat B."/>
            <person name="Morin E."/>
            <person name="Kohler A."/>
            <person name="Barry K."/>
            <person name="LaButti K."/>
            <person name="Morin E."/>
            <person name="Salamov A."/>
            <person name="Lipzen A."/>
            <person name="Mereny Z."/>
            <person name="Hegedus B."/>
            <person name="Baldrian P."/>
            <person name="Stursova M."/>
            <person name="Weitz H."/>
            <person name="Taylor A."/>
            <person name="Grigoriev I.V."/>
            <person name="Nagy L.G."/>
            <person name="Martin F."/>
            <person name="Kauserud H."/>
        </authorList>
    </citation>
    <scope>NUCLEOTIDE SEQUENCE</scope>
    <source>
        <strain evidence="1">CBHHK200</strain>
    </source>
</reference>
<dbReference type="AlphaFoldDB" id="A0AAD6T679"/>
<evidence type="ECO:0000313" key="2">
    <source>
        <dbReference type="Proteomes" id="UP001218188"/>
    </source>
</evidence>
<comment type="caution">
    <text evidence="1">The sequence shown here is derived from an EMBL/GenBank/DDBJ whole genome shotgun (WGS) entry which is preliminary data.</text>
</comment>
<name>A0AAD6T679_9AGAR</name>
<dbReference type="Proteomes" id="UP001218188">
    <property type="component" value="Unassembled WGS sequence"/>
</dbReference>
<protein>
    <submittedName>
        <fullName evidence="1">Uncharacterized protein</fullName>
    </submittedName>
</protein>
<sequence>MKKVTFSDVVYKVQGTVVHGVQGTLELVRGTGYCCCKDTLQDIYRLLVMKNIAIWPCKKIALWPYCALLHDVMYPKTYLYGFHHVFVLEKTLDHVLKDPTNSPELFKQFQAKSLANT</sequence>
<organism evidence="1 2">
    <name type="scientific">Mycena alexandri</name>
    <dbReference type="NCBI Taxonomy" id="1745969"/>
    <lineage>
        <taxon>Eukaryota</taxon>
        <taxon>Fungi</taxon>
        <taxon>Dikarya</taxon>
        <taxon>Basidiomycota</taxon>
        <taxon>Agaricomycotina</taxon>
        <taxon>Agaricomycetes</taxon>
        <taxon>Agaricomycetidae</taxon>
        <taxon>Agaricales</taxon>
        <taxon>Marasmiineae</taxon>
        <taxon>Mycenaceae</taxon>
        <taxon>Mycena</taxon>
    </lineage>
</organism>
<accession>A0AAD6T679</accession>